<feature type="region of interest" description="Disordered" evidence="1">
    <location>
        <begin position="46"/>
        <end position="67"/>
    </location>
</feature>
<evidence type="ECO:0000313" key="2">
    <source>
        <dbReference type="EMBL" id="PAQ07015.1"/>
    </source>
</evidence>
<evidence type="ECO:0000313" key="3">
    <source>
        <dbReference type="Proteomes" id="UP000216442"/>
    </source>
</evidence>
<comment type="caution">
    <text evidence="2">The sequence shown here is derived from an EMBL/GenBank/DDBJ whole genome shotgun (WGS) entry which is preliminary data.</text>
</comment>
<name>A0A271LI13_9HYPH</name>
<dbReference type="AlphaFoldDB" id="A0A271LI13"/>
<proteinExistence type="predicted"/>
<protein>
    <submittedName>
        <fullName evidence="2">Uncharacterized protein</fullName>
    </submittedName>
</protein>
<keyword evidence="3" id="KW-1185">Reference proteome</keyword>
<sequence length="67" mass="7376">MARGIGIGDEVVITATARRRVTEDRVRVAIPAKPLDARAEVTIGRSSPMQSTFRVPHMRPGLRHARS</sequence>
<organism evidence="2 3">
    <name type="scientific">Mesorhizobium temperatum</name>
    <dbReference type="NCBI Taxonomy" id="241416"/>
    <lineage>
        <taxon>Bacteria</taxon>
        <taxon>Pseudomonadati</taxon>
        <taxon>Pseudomonadota</taxon>
        <taxon>Alphaproteobacteria</taxon>
        <taxon>Hyphomicrobiales</taxon>
        <taxon>Phyllobacteriaceae</taxon>
        <taxon>Mesorhizobium</taxon>
    </lineage>
</organism>
<feature type="compositionally biased region" description="Basic residues" evidence="1">
    <location>
        <begin position="56"/>
        <end position="67"/>
    </location>
</feature>
<accession>A0A271LI13</accession>
<dbReference type="Proteomes" id="UP000216442">
    <property type="component" value="Unassembled WGS sequence"/>
</dbReference>
<dbReference type="EMBL" id="NPKJ01000060">
    <property type="protein sequence ID" value="PAQ07015.1"/>
    <property type="molecule type" value="Genomic_DNA"/>
</dbReference>
<evidence type="ECO:0000256" key="1">
    <source>
        <dbReference type="SAM" id="MobiDB-lite"/>
    </source>
</evidence>
<reference evidence="2 3" key="1">
    <citation type="submission" date="2017-08" db="EMBL/GenBank/DDBJ databases">
        <title>Mesorhizobium wenxinae sp. nov., a novel rhizobial species isolated from root nodules of chickpea (Cicer arietinum L.).</title>
        <authorList>
            <person name="Zhang J."/>
        </authorList>
    </citation>
    <scope>NUCLEOTIDE SEQUENCE [LARGE SCALE GENOMIC DNA]</scope>
    <source>
        <strain evidence="2 3">SDW018</strain>
    </source>
</reference>
<gene>
    <name evidence="2" type="ORF">CIT26_21485</name>
</gene>